<dbReference type="PANTHER" id="PTHR30258:SF1">
    <property type="entry name" value="PROTEIN TRANSPORT PROTEIN HOFB HOMOLOG"/>
    <property type="match status" value="1"/>
</dbReference>
<organism evidence="5 6">
    <name type="scientific">Acidihalobacter yilgarnensis</name>
    <dbReference type="NCBI Taxonomy" id="2819280"/>
    <lineage>
        <taxon>Bacteria</taxon>
        <taxon>Pseudomonadati</taxon>
        <taxon>Pseudomonadota</taxon>
        <taxon>Gammaproteobacteria</taxon>
        <taxon>Chromatiales</taxon>
        <taxon>Ectothiorhodospiraceae</taxon>
        <taxon>Acidihalobacter</taxon>
    </lineage>
</organism>
<dbReference type="PANTHER" id="PTHR30258">
    <property type="entry name" value="TYPE II SECRETION SYSTEM PROTEIN GSPE-RELATED"/>
    <property type="match status" value="1"/>
</dbReference>
<keyword evidence="3" id="KW-0067">ATP-binding</keyword>
<protein>
    <recommendedName>
        <fullName evidence="4">Bacterial type II secretion system protein E domain-containing protein</fullName>
    </recommendedName>
</protein>
<keyword evidence="6" id="KW-1185">Reference proteome</keyword>
<comment type="similarity">
    <text evidence="1">Belongs to the GSP E family.</text>
</comment>
<evidence type="ECO:0000259" key="4">
    <source>
        <dbReference type="Pfam" id="PF00437"/>
    </source>
</evidence>
<dbReference type="EMBL" id="CP017415">
    <property type="protein sequence ID" value="AOU97750.1"/>
    <property type="molecule type" value="Genomic_DNA"/>
</dbReference>
<accession>A0A1D8IMR1</accession>
<evidence type="ECO:0000313" key="5">
    <source>
        <dbReference type="EMBL" id="AOU97750.1"/>
    </source>
</evidence>
<reference evidence="6" key="1">
    <citation type="submission" date="2016-09" db="EMBL/GenBank/DDBJ databases">
        <title>Acidihalobacter prosperus F5.</title>
        <authorList>
            <person name="Khaleque H.N."/>
            <person name="Ramsay J.P."/>
            <person name="Kaksonen A.H."/>
            <person name="Boxall N.J."/>
            <person name="Watkin E.L.J."/>
        </authorList>
    </citation>
    <scope>NUCLEOTIDE SEQUENCE [LARGE SCALE GENOMIC DNA]</scope>
    <source>
        <strain evidence="6">F5</strain>
    </source>
</reference>
<dbReference type="KEGG" id="aprs:BI364_07055"/>
<evidence type="ECO:0000313" key="6">
    <source>
        <dbReference type="Proteomes" id="UP000095401"/>
    </source>
</evidence>
<proteinExistence type="inferred from homology"/>
<evidence type="ECO:0000256" key="1">
    <source>
        <dbReference type="ARBA" id="ARBA00006611"/>
    </source>
</evidence>
<keyword evidence="2" id="KW-0547">Nucleotide-binding</keyword>
<dbReference type="Proteomes" id="UP000095401">
    <property type="component" value="Chromosome"/>
</dbReference>
<feature type="domain" description="Bacterial type II secretion system protein E" evidence="4">
    <location>
        <begin position="269"/>
        <end position="568"/>
    </location>
</feature>
<evidence type="ECO:0000256" key="3">
    <source>
        <dbReference type="ARBA" id="ARBA00022840"/>
    </source>
</evidence>
<dbReference type="AlphaFoldDB" id="A0A1D8IMR1"/>
<sequence>MADDALLTDAFEDAPEGWWHPKEQLPILQALRAVGMSDAHLRFARATAAAGCIPEPQAVREMRLLPAERIAAALALSSGYPWLPWTRVPEIEITGDLKDAVIERAGQHAVPVHRDMSGAVYYAIADPAHAREVRIADSRARFVLATPKTISGLYYRHYSNPREDFLAALEKKDWRAAMGHLLTESVYQGAGVENIYLEPGPMAGQVFIQVEGIRRHLHALPLERSPSGTLDGPFGRLITLIAGDIRAAEGDLSVPGSLSGLIPENLEGRFEFRVELKQTFFGRAAVLRPFDLQADVADIDLLGFDGETRRKLRQAIESPYGLLLVVGPTSSGKNTTAISLLYSTDPLARSIQTVEHPVEVRVASWEQHEIPVAKSNPEEIEGAARKITDSLLRSAPQIIYWGEIRNADALSRALVAANTGHMTLSTYHATDAASAILRMRTERTRAGDRIDMTAGGDLILGILSQRLLRKVCAHCAQPETRAEVLRVIERAGLPKAQVKRASKEGCPRCGDTGYAGRILAYEFFEPTADMDLGAASAAEIRKATRPGLFRSGLERMAQGATDYAEVMRVLKPKTGADE</sequence>
<gene>
    <name evidence="5" type="ORF">BI364_07055</name>
</gene>
<dbReference type="Pfam" id="PF00437">
    <property type="entry name" value="T2SSE"/>
    <property type="match status" value="1"/>
</dbReference>
<evidence type="ECO:0000256" key="2">
    <source>
        <dbReference type="ARBA" id="ARBA00022741"/>
    </source>
</evidence>
<name>A0A1D8IMR1_9GAMM</name>
<dbReference type="GO" id="GO:0016887">
    <property type="term" value="F:ATP hydrolysis activity"/>
    <property type="evidence" value="ECO:0007669"/>
    <property type="project" value="TreeGrafter"/>
</dbReference>
<dbReference type="InterPro" id="IPR027417">
    <property type="entry name" value="P-loop_NTPase"/>
</dbReference>
<dbReference type="InterPro" id="IPR001482">
    <property type="entry name" value="T2SS/T4SS_dom"/>
</dbReference>
<dbReference type="GO" id="GO:0005886">
    <property type="term" value="C:plasma membrane"/>
    <property type="evidence" value="ECO:0007669"/>
    <property type="project" value="TreeGrafter"/>
</dbReference>
<dbReference type="RefSeq" id="WP_070078135.1">
    <property type="nucleotide sequence ID" value="NZ_CP017415.1"/>
</dbReference>
<dbReference type="SUPFAM" id="SSF52540">
    <property type="entry name" value="P-loop containing nucleoside triphosphate hydrolases"/>
    <property type="match status" value="1"/>
</dbReference>
<dbReference type="GO" id="GO:0005524">
    <property type="term" value="F:ATP binding"/>
    <property type="evidence" value="ECO:0007669"/>
    <property type="project" value="UniProtKB-KW"/>
</dbReference>
<dbReference type="Gene3D" id="3.40.50.300">
    <property type="entry name" value="P-loop containing nucleotide triphosphate hydrolases"/>
    <property type="match status" value="1"/>
</dbReference>